<gene>
    <name evidence="1" type="primary">RvY_10411-1</name>
    <name evidence="1" type="synonym">RvY_10411.1</name>
    <name evidence="1" type="ORF">RvY_10411</name>
</gene>
<name>A0A1D1VCM8_RAMVA</name>
<reference evidence="1 2" key="1">
    <citation type="journal article" date="2016" name="Nat. Commun.">
        <title>Extremotolerant tardigrade genome and improved radiotolerance of human cultured cells by tardigrade-unique protein.</title>
        <authorList>
            <person name="Hashimoto T."/>
            <person name="Horikawa D.D."/>
            <person name="Saito Y."/>
            <person name="Kuwahara H."/>
            <person name="Kozuka-Hata H."/>
            <person name="Shin-I T."/>
            <person name="Minakuchi Y."/>
            <person name="Ohishi K."/>
            <person name="Motoyama A."/>
            <person name="Aizu T."/>
            <person name="Enomoto A."/>
            <person name="Kondo K."/>
            <person name="Tanaka S."/>
            <person name="Hara Y."/>
            <person name="Koshikawa S."/>
            <person name="Sagara H."/>
            <person name="Miura T."/>
            <person name="Yokobori S."/>
            <person name="Miyagawa K."/>
            <person name="Suzuki Y."/>
            <person name="Kubo T."/>
            <person name="Oyama M."/>
            <person name="Kohara Y."/>
            <person name="Fujiyama A."/>
            <person name="Arakawa K."/>
            <person name="Katayama T."/>
            <person name="Toyoda A."/>
            <person name="Kunieda T."/>
        </authorList>
    </citation>
    <scope>NUCLEOTIDE SEQUENCE [LARGE SCALE GENOMIC DNA]</scope>
    <source>
        <strain evidence="1 2">YOKOZUNA-1</strain>
    </source>
</reference>
<comment type="caution">
    <text evidence="1">The sequence shown here is derived from an EMBL/GenBank/DDBJ whole genome shotgun (WGS) entry which is preliminary data.</text>
</comment>
<accession>A0A1D1VCM8</accession>
<sequence>MQFDSFTVGTNSQYESTLDGKVGRPNCKIVQNLYHVQLFRRDPVDTQCILQSRDPTFQSFKCLLRRTRDLHSRCVHKTQPEVTGRRLKVKGWKRGSDFRLQSDSDHLTQAQLR</sequence>
<organism evidence="1 2">
    <name type="scientific">Ramazzottius varieornatus</name>
    <name type="common">Water bear</name>
    <name type="synonym">Tardigrade</name>
    <dbReference type="NCBI Taxonomy" id="947166"/>
    <lineage>
        <taxon>Eukaryota</taxon>
        <taxon>Metazoa</taxon>
        <taxon>Ecdysozoa</taxon>
        <taxon>Tardigrada</taxon>
        <taxon>Eutardigrada</taxon>
        <taxon>Parachela</taxon>
        <taxon>Hypsibioidea</taxon>
        <taxon>Ramazzottiidae</taxon>
        <taxon>Ramazzottius</taxon>
    </lineage>
</organism>
<proteinExistence type="predicted"/>
<dbReference type="EMBL" id="BDGG01000005">
    <property type="protein sequence ID" value="GAU99401.1"/>
    <property type="molecule type" value="Genomic_DNA"/>
</dbReference>
<keyword evidence="2" id="KW-1185">Reference proteome</keyword>
<protein>
    <submittedName>
        <fullName evidence="1">Uncharacterized protein</fullName>
    </submittedName>
</protein>
<evidence type="ECO:0000313" key="2">
    <source>
        <dbReference type="Proteomes" id="UP000186922"/>
    </source>
</evidence>
<dbReference type="Proteomes" id="UP000186922">
    <property type="component" value="Unassembled WGS sequence"/>
</dbReference>
<dbReference type="AlphaFoldDB" id="A0A1D1VCM8"/>
<evidence type="ECO:0000313" key="1">
    <source>
        <dbReference type="EMBL" id="GAU99401.1"/>
    </source>
</evidence>